<dbReference type="RefSeq" id="WP_208415584.1">
    <property type="nucleotide sequence ID" value="NZ_JAAOYM010000001.1"/>
</dbReference>
<evidence type="ECO:0000313" key="4">
    <source>
        <dbReference type="Proteomes" id="UP000545493"/>
    </source>
</evidence>
<organism evidence="3 4">
    <name type="scientific">Saccharomonospora amisosensis</name>
    <dbReference type="NCBI Taxonomy" id="1128677"/>
    <lineage>
        <taxon>Bacteria</taxon>
        <taxon>Bacillati</taxon>
        <taxon>Actinomycetota</taxon>
        <taxon>Actinomycetes</taxon>
        <taxon>Pseudonocardiales</taxon>
        <taxon>Pseudonocardiaceae</taxon>
        <taxon>Saccharomonospora</taxon>
    </lineage>
</organism>
<dbReference type="AlphaFoldDB" id="A0A7X5UNT2"/>
<keyword evidence="2" id="KW-0560">Oxidoreductase</keyword>
<dbReference type="FunFam" id="3.40.50.720:FF:000084">
    <property type="entry name" value="Short-chain dehydrogenase reductase"/>
    <property type="match status" value="1"/>
</dbReference>
<evidence type="ECO:0000256" key="2">
    <source>
        <dbReference type="ARBA" id="ARBA00023002"/>
    </source>
</evidence>
<dbReference type="GO" id="GO:0009062">
    <property type="term" value="P:fatty acid catabolic process"/>
    <property type="evidence" value="ECO:0007669"/>
    <property type="project" value="InterPro"/>
</dbReference>
<dbReference type="EMBL" id="JAAOYM010000001">
    <property type="protein sequence ID" value="NIJ11167.1"/>
    <property type="molecule type" value="Genomic_DNA"/>
</dbReference>
<dbReference type="InterPro" id="IPR002347">
    <property type="entry name" value="SDR_fam"/>
</dbReference>
<sequence>MPTSAAYLPRDLFRNKTVFITGGGSGVNLGIAKSFAAVGANIAICGRTASRLDEAAAELKGFGGQVCTAVADVRDPAAVRDALAKSLAEVGPADVLVCGAAGNFAAPAEAISSNGFRAVVEIDLLGTFHTAHAAFDQLKQTRGSVLAVSGGQAHMPFMHQSHVGAAKAGVDNLIRALALEWGHHGIRCNVIVPGPITGTEGMKRLAGVTSAATWNQMVALGRHGAPDEVGAMAVVLCSPLASYVTGARIVVDGGLELGGAGLFNQAIARDS</sequence>
<proteinExistence type="predicted"/>
<dbReference type="SUPFAM" id="SSF51735">
    <property type="entry name" value="NAD(P)-binding Rossmann-fold domains"/>
    <property type="match status" value="1"/>
</dbReference>
<evidence type="ECO:0000256" key="1">
    <source>
        <dbReference type="ARBA" id="ARBA00022857"/>
    </source>
</evidence>
<gene>
    <name evidence="3" type="ORF">FHU38_001511</name>
</gene>
<keyword evidence="1" id="KW-0521">NADP</keyword>
<dbReference type="PANTHER" id="PTHR43296">
    <property type="entry name" value="PEROXISOMAL 2,4-DIENOYL-COA REDUCTASE"/>
    <property type="match status" value="1"/>
</dbReference>
<name>A0A7X5UNT2_9PSEU</name>
<accession>A0A7X5UNT2</accession>
<dbReference type="Pfam" id="PF13561">
    <property type="entry name" value="adh_short_C2"/>
    <property type="match status" value="1"/>
</dbReference>
<reference evidence="3 4" key="1">
    <citation type="submission" date="2020-03" db="EMBL/GenBank/DDBJ databases">
        <title>Sequencing the genomes of 1000 actinobacteria strains.</title>
        <authorList>
            <person name="Klenk H.-P."/>
        </authorList>
    </citation>
    <scope>NUCLEOTIDE SEQUENCE [LARGE SCALE GENOMIC DNA]</scope>
    <source>
        <strain evidence="3 4">DSM 45685</strain>
    </source>
</reference>
<dbReference type="Gene3D" id="3.40.50.720">
    <property type="entry name" value="NAD(P)-binding Rossmann-like Domain"/>
    <property type="match status" value="1"/>
</dbReference>
<keyword evidence="4" id="KW-1185">Reference proteome</keyword>
<dbReference type="PANTHER" id="PTHR43296:SF2">
    <property type="entry name" value="PEROXISOMAL 2,4-DIENOYL-COA REDUCTASE [(3E)-ENOYL-COA-PRODUCING]"/>
    <property type="match status" value="1"/>
</dbReference>
<dbReference type="Proteomes" id="UP000545493">
    <property type="component" value="Unassembled WGS sequence"/>
</dbReference>
<evidence type="ECO:0000313" key="3">
    <source>
        <dbReference type="EMBL" id="NIJ11167.1"/>
    </source>
</evidence>
<dbReference type="InterPro" id="IPR036291">
    <property type="entry name" value="NAD(P)-bd_dom_sf"/>
</dbReference>
<comment type="caution">
    <text evidence="3">The sequence shown here is derived from an EMBL/GenBank/DDBJ whole genome shotgun (WGS) entry which is preliminary data.</text>
</comment>
<dbReference type="PRINTS" id="PR00081">
    <property type="entry name" value="GDHRDH"/>
</dbReference>
<protein>
    <submittedName>
        <fullName evidence="3">NAD(P)-dependent dehydrogenase (Short-subunit alcohol dehydrogenase family)</fullName>
    </submittedName>
</protein>
<dbReference type="InterPro" id="IPR045017">
    <property type="entry name" value="DECR2-like"/>
</dbReference>
<dbReference type="GO" id="GO:0008670">
    <property type="term" value="F:2,4-dienoyl-CoA reductase (NADPH) activity"/>
    <property type="evidence" value="ECO:0007669"/>
    <property type="project" value="InterPro"/>
</dbReference>